<dbReference type="NCBIfam" id="TIGR00675">
    <property type="entry name" value="dcm"/>
    <property type="match status" value="1"/>
</dbReference>
<dbReference type="GO" id="GO:0003886">
    <property type="term" value="F:DNA (cytosine-5-)-methyltransferase activity"/>
    <property type="evidence" value="ECO:0007669"/>
    <property type="project" value="UniProtKB-UniRule"/>
</dbReference>
<dbReference type="FunFam" id="3.90.120.10:FF:000001">
    <property type="entry name" value="DNA (cytosine-5)-methyltransferase"/>
    <property type="match status" value="1"/>
</dbReference>
<evidence type="ECO:0000256" key="7">
    <source>
        <dbReference type="ARBA" id="ARBA00022771"/>
    </source>
</evidence>
<feature type="domain" description="BAH" evidence="18">
    <location>
        <begin position="884"/>
        <end position="1006"/>
    </location>
</feature>
<dbReference type="InterPro" id="IPR001525">
    <property type="entry name" value="C5_MeTfrase"/>
</dbReference>
<dbReference type="GO" id="GO:0044027">
    <property type="term" value="P:negative regulation of gene expression via chromosomal CpG island methylation"/>
    <property type="evidence" value="ECO:0007669"/>
    <property type="project" value="TreeGrafter"/>
</dbReference>
<name>A0A067ZXT3_NILLU</name>
<dbReference type="Gene3D" id="2.30.30.490">
    <property type="match status" value="2"/>
</dbReference>
<evidence type="ECO:0000256" key="16">
    <source>
        <dbReference type="RuleBase" id="RU000417"/>
    </source>
</evidence>
<dbReference type="Pfam" id="PF06464">
    <property type="entry name" value="DMAP_binding"/>
    <property type="match status" value="1"/>
</dbReference>
<dbReference type="Pfam" id="PF01426">
    <property type="entry name" value="BAH"/>
    <property type="match status" value="2"/>
</dbReference>
<keyword evidence="3 11" id="KW-0808">Transferase</keyword>
<dbReference type="Gene3D" id="3.40.50.150">
    <property type="entry name" value="Vaccinia Virus protein VP39"/>
    <property type="match status" value="1"/>
</dbReference>
<accession>A0A067ZXT3</accession>
<dbReference type="InterPro" id="IPR002857">
    <property type="entry name" value="Znf_CXXC"/>
</dbReference>
<dbReference type="SUPFAM" id="SSF53335">
    <property type="entry name" value="S-adenosyl-L-methionine-dependent methyltransferases"/>
    <property type="match status" value="1"/>
</dbReference>
<dbReference type="InterPro" id="IPR010506">
    <property type="entry name" value="DMAP1-bd"/>
</dbReference>
<dbReference type="PANTHER" id="PTHR10629:SF52">
    <property type="entry name" value="DNA (CYTOSINE-5)-METHYLTRANSFERASE 1"/>
    <property type="match status" value="1"/>
</dbReference>
<dbReference type="InterPro" id="IPR029063">
    <property type="entry name" value="SAM-dependent_MTases_sf"/>
</dbReference>
<keyword evidence="8" id="KW-0862">Zinc</keyword>
<keyword evidence="4 11" id="KW-0949">S-adenosyl-L-methionine</keyword>
<evidence type="ECO:0000256" key="6">
    <source>
        <dbReference type="ARBA" id="ARBA00022737"/>
    </source>
</evidence>
<comment type="subcellular location">
    <subcellularLocation>
        <location evidence="1 11">Nucleus</location>
    </subcellularLocation>
</comment>
<dbReference type="PIRSF" id="PIRSF037404">
    <property type="entry name" value="DNMT1"/>
    <property type="match status" value="1"/>
</dbReference>
<evidence type="ECO:0000256" key="10">
    <source>
        <dbReference type="ARBA" id="ARBA00023242"/>
    </source>
</evidence>
<dbReference type="Gene3D" id="1.10.10.2230">
    <property type="match status" value="1"/>
</dbReference>
<sequence>MPSLLLNKSDALRQYLINKMTELEGEYQEGELTAKGYCKRKWKLLEPFIEKSFSEQVSLLQSRLENAKLSETDYVKEMMKLLNIELDEQPKDDSSESSIIDEREIKLEDETETSRTTLQSSIESPRLVVKIERCDMETNGKIRSIDESHRTRRNGVDATQRKISSMLLPVKGEPKTNGSDVEKSSDDNCSSPSTEVASDGENPKLDLPKSEEIESDPEESGNIKKRRKNNKHHVLQSKIIRSANQKKNVNHPQPAKCRECHQILNSPDTIAYAGHPNGSVEEFIALTDPKLSLFTGDENFVSEQDERPQNKITHFSVYDKEGHLCSFDSGLIERNVLLFFSGYIKAIYEESPEPEDGVAAHDIGPINEWWLSGFDGGEKALIGFSTPYADYYLMQPSPDYQPIFDTVKEKIYMGKLVIDFLLDNENPSYEDLINMLQTTAPPPGLVSLSEDSLLRHAQFICDQVSSFDSASDRQFEDEGLISTNCMRVLVQLAGVTLGKRRAMRRAKLKEVKQKNKDWTKATTTDLVRGVFGSMFEHQLDANSNVKVKERRLRCGVCEACQQPDCGTCISCKDMVKFGGSGRSKQSCVNRRCPSKAVQEADDDNSDAEDTNIPAPAPIAQRTIQVKSSKKKSATWLGEATHLAKKKTFYEKVLVAEQDITRGDVVLIDPNEPGVPMLVGIVMYMWHDNFSKEQMFHAQWFCRGIDTVLGETSDNQELFLLYECGDVPISSISAKITVHKIEPPSDWNEFCGSSFSELLTDTDKYDEKTFFYKMRYNPVHCRFETLEEEPVCNDKENHYRFCKSCEKLLSEEKRKTPRVEEKLDSQLSTKQVQYGVVRWLDEEYRVGSSVYLKPGTFKFKNQLNFSQQKKDISIDQVDENIYPEFYRKTSDHVKGCNDATPQPFNIGFITAIMAKEDGTDIVITVNKMYRPENTHKGSNHVHQADLNLLYWSDEKINVDFTQVTGKCYISYNENFECSEDEWTQQGPHRFYFNQSYDASNQIFNDPPSLAMNIGSKGKGKGNKCKVKSSVKLSEKRGDSAKPWPDISRPLQCLDVFAGCGGLSEGLHQAGIAHTCWAIEKDETAAHAFRLNNPETVVLTDDRNDILKMVMNGQTKSSKGQSLPLKGEVELLCGGPPCQGFSGMNRFNSRQYTLFKNSLVVSYLSFCDYYRPRFFVLENVRNFVSFKRSMILKLSLRCLVRMGYQCTFGVLQAGNYGVPQTRRRAIILAAAPGEILPIFPEPTHSFSPKATHLTVNVDNKTYVSNCLWLESAPRRTITVRDAMSDLPEIGNGANELEISYNLEPQSHFQRLIRGDQYQPVLTDHICKEMSPLVVARMAQIPTKPGSDWRDLPNIEVKLSNGTMTKKLQYLHEDKKHGKSSTGALRGVCACASGKSCDPVDRQFNTLIPWCLPHTSNRHNNWAGLYGRLNWDGFFSTTITNPEPMGKQGRVLHPQGARVVSVRECARSQGFADTYRFYGTVLDKHRQVGNAVPPPMGAALGYEIRKCVALAAASNQMDISPAT</sequence>
<evidence type="ECO:0000256" key="1">
    <source>
        <dbReference type="ARBA" id="ARBA00004123"/>
    </source>
</evidence>
<dbReference type="GO" id="GO:0006346">
    <property type="term" value="P:DNA methylation-dependent constitutive heterochromatin formation"/>
    <property type="evidence" value="ECO:0007669"/>
    <property type="project" value="InterPro"/>
</dbReference>
<dbReference type="SMART" id="SM00439">
    <property type="entry name" value="BAH"/>
    <property type="match status" value="2"/>
</dbReference>
<dbReference type="PRINTS" id="PR00105">
    <property type="entry name" value="C5METTRFRASE"/>
</dbReference>
<evidence type="ECO:0000256" key="3">
    <source>
        <dbReference type="ARBA" id="ARBA00022679"/>
    </source>
</evidence>
<dbReference type="InterPro" id="IPR001025">
    <property type="entry name" value="BAH_dom"/>
</dbReference>
<dbReference type="FunFam" id="3.40.50.150:FF:000036">
    <property type="entry name" value="DNA (cytosine-5)-methyltransferase"/>
    <property type="match status" value="1"/>
</dbReference>
<evidence type="ECO:0000256" key="13">
    <source>
        <dbReference type="PROSITE-ProRule" id="PRU00509"/>
    </source>
</evidence>
<dbReference type="InterPro" id="IPR018117">
    <property type="entry name" value="C5_DNA_meth_AS"/>
</dbReference>
<reference evidence="20" key="1">
    <citation type="submission" date="2013-06" db="EMBL/GenBank/DDBJ databases">
        <title>Feeding-based RNA interference of a trehalose phosphate synthase gene in the brown planthopper,Nilaparvata lugens.</title>
        <authorList>
            <person name="Yanru X."/>
            <person name="Fei L."/>
        </authorList>
    </citation>
    <scope>NUCLEOTIDE SEQUENCE</scope>
</reference>
<feature type="compositionally biased region" description="Polar residues" evidence="17">
    <location>
        <begin position="187"/>
        <end position="196"/>
    </location>
</feature>
<dbReference type="PROSITE" id="PS51679">
    <property type="entry name" value="SAM_MT_C5"/>
    <property type="match status" value="1"/>
</dbReference>
<feature type="compositionally biased region" description="Basic residues" evidence="17">
    <location>
        <begin position="223"/>
        <end position="233"/>
    </location>
</feature>
<dbReference type="PANTHER" id="PTHR10629">
    <property type="entry name" value="CYTOSINE-SPECIFIC METHYLTRANSFERASE"/>
    <property type="match status" value="1"/>
</dbReference>
<evidence type="ECO:0000256" key="11">
    <source>
        <dbReference type="PIRNR" id="PIRNR037404"/>
    </source>
</evidence>
<feature type="compositionally biased region" description="Basic and acidic residues" evidence="17">
    <location>
        <begin position="88"/>
        <end position="108"/>
    </location>
</feature>
<keyword evidence="7 13" id="KW-0863">Zinc-finger</keyword>
<dbReference type="InterPro" id="IPR031303">
    <property type="entry name" value="C5_meth_CS"/>
</dbReference>
<evidence type="ECO:0000259" key="18">
    <source>
        <dbReference type="PROSITE" id="PS51038"/>
    </source>
</evidence>
<protein>
    <recommendedName>
        <fullName evidence="11">DNA (cytosine-5)-methyltransferase</fullName>
        <ecNumber evidence="11">2.1.1.37</ecNumber>
    </recommendedName>
</protein>
<dbReference type="GO" id="GO:0003682">
    <property type="term" value="F:chromatin binding"/>
    <property type="evidence" value="ECO:0007669"/>
    <property type="project" value="UniProtKB-UniRule"/>
</dbReference>
<evidence type="ECO:0000256" key="15">
    <source>
        <dbReference type="RuleBase" id="RU000416"/>
    </source>
</evidence>
<dbReference type="Gene3D" id="3.90.120.10">
    <property type="entry name" value="DNA Methylase, subunit A, domain 2"/>
    <property type="match status" value="1"/>
</dbReference>
<dbReference type="EMBL" id="KF294265">
    <property type="protein sequence ID" value="AHZ08393.1"/>
    <property type="molecule type" value="mRNA"/>
</dbReference>
<feature type="domain" description="CXXC-type" evidence="19">
    <location>
        <begin position="547"/>
        <end position="593"/>
    </location>
</feature>
<dbReference type="Pfam" id="PF12047">
    <property type="entry name" value="DNMT1-RFD"/>
    <property type="match status" value="1"/>
</dbReference>
<dbReference type="Pfam" id="PF00145">
    <property type="entry name" value="DNA_methylase"/>
    <property type="match status" value="1"/>
</dbReference>
<evidence type="ECO:0000256" key="8">
    <source>
        <dbReference type="ARBA" id="ARBA00022833"/>
    </source>
</evidence>
<dbReference type="CDD" id="cd04760">
    <property type="entry name" value="BAH_Dnmt1_I"/>
    <property type="match status" value="1"/>
</dbReference>
<feature type="region of interest" description="Disordered" evidence="17">
    <location>
        <begin position="86"/>
        <end position="122"/>
    </location>
</feature>
<keyword evidence="10 11" id="KW-0539">Nucleus</keyword>
<dbReference type="InterPro" id="IPR043151">
    <property type="entry name" value="BAH_sf"/>
</dbReference>
<dbReference type="GO" id="GO:0005634">
    <property type="term" value="C:nucleus"/>
    <property type="evidence" value="ECO:0007669"/>
    <property type="project" value="UniProtKB-SubCell"/>
</dbReference>
<evidence type="ECO:0000256" key="4">
    <source>
        <dbReference type="ARBA" id="ARBA00022691"/>
    </source>
</evidence>
<keyword evidence="6" id="KW-0677">Repeat</keyword>
<dbReference type="OrthoDB" id="5376140at2759"/>
<dbReference type="GO" id="GO:0003677">
    <property type="term" value="F:DNA binding"/>
    <property type="evidence" value="ECO:0007669"/>
    <property type="project" value="UniProtKB-KW"/>
</dbReference>
<dbReference type="Pfam" id="PF02008">
    <property type="entry name" value="zf-CXXC"/>
    <property type="match status" value="1"/>
</dbReference>
<evidence type="ECO:0000259" key="19">
    <source>
        <dbReference type="PROSITE" id="PS51058"/>
    </source>
</evidence>
<keyword evidence="9 11" id="KW-0238">DNA-binding</keyword>
<keyword evidence="2 11" id="KW-0489">Methyltransferase</keyword>
<dbReference type="PROSITE" id="PS51038">
    <property type="entry name" value="BAH"/>
    <property type="match status" value="2"/>
</dbReference>
<evidence type="ECO:0000256" key="14">
    <source>
        <dbReference type="PROSITE-ProRule" id="PRU01016"/>
    </source>
</evidence>
<dbReference type="GO" id="GO:0032259">
    <property type="term" value="P:methylation"/>
    <property type="evidence" value="ECO:0007669"/>
    <property type="project" value="UniProtKB-KW"/>
</dbReference>
<feature type="active site" evidence="12 14">
    <location>
        <position position="1136"/>
    </location>
</feature>
<dbReference type="InterPro" id="IPR022702">
    <property type="entry name" value="Cytosine_MeTrfase1_RFD"/>
</dbReference>
<feature type="compositionally biased region" description="Basic and acidic residues" evidence="17">
    <location>
        <begin position="201"/>
        <end position="212"/>
    </location>
</feature>
<comment type="catalytic activity">
    <reaction evidence="11 16">
        <text>a 2'-deoxycytidine in DNA + S-adenosyl-L-methionine = a 5-methyl-2'-deoxycytidine in DNA + S-adenosyl-L-homocysteine + H(+)</text>
        <dbReference type="Rhea" id="RHEA:13681"/>
        <dbReference type="Rhea" id="RHEA-COMP:11369"/>
        <dbReference type="Rhea" id="RHEA-COMP:11370"/>
        <dbReference type="ChEBI" id="CHEBI:15378"/>
        <dbReference type="ChEBI" id="CHEBI:57856"/>
        <dbReference type="ChEBI" id="CHEBI:59789"/>
        <dbReference type="ChEBI" id="CHEBI:85452"/>
        <dbReference type="ChEBI" id="CHEBI:85454"/>
        <dbReference type="EC" id="2.1.1.37"/>
    </reaction>
</comment>
<evidence type="ECO:0000256" key="12">
    <source>
        <dbReference type="PIRSR" id="PIRSR037404-1"/>
    </source>
</evidence>
<dbReference type="EC" id="2.1.1.37" evidence="11"/>
<organism evidence="20">
    <name type="scientific">Nilaparvata lugens</name>
    <name type="common">Brown planthopper</name>
    <dbReference type="NCBI Taxonomy" id="108931"/>
    <lineage>
        <taxon>Eukaryota</taxon>
        <taxon>Metazoa</taxon>
        <taxon>Ecdysozoa</taxon>
        <taxon>Arthropoda</taxon>
        <taxon>Hexapoda</taxon>
        <taxon>Insecta</taxon>
        <taxon>Pterygota</taxon>
        <taxon>Neoptera</taxon>
        <taxon>Paraneoptera</taxon>
        <taxon>Hemiptera</taxon>
        <taxon>Auchenorrhyncha</taxon>
        <taxon>Fulgoroidea</taxon>
        <taxon>Delphacidae</taxon>
        <taxon>Delphacinae</taxon>
        <taxon>Nilaparvata</taxon>
    </lineage>
</organism>
<evidence type="ECO:0000256" key="2">
    <source>
        <dbReference type="ARBA" id="ARBA00022603"/>
    </source>
</evidence>
<dbReference type="InterPro" id="IPR050390">
    <property type="entry name" value="C5-Methyltransferase"/>
</dbReference>
<keyword evidence="5" id="KW-0479">Metal-binding</keyword>
<dbReference type="PROSITE" id="PS00095">
    <property type="entry name" value="C5_MTASE_2"/>
    <property type="match status" value="1"/>
</dbReference>
<dbReference type="PROSITE" id="PS00094">
    <property type="entry name" value="C5_MTASE_1"/>
    <property type="match status" value="1"/>
</dbReference>
<proteinExistence type="evidence at transcript level"/>
<feature type="region of interest" description="Disordered" evidence="17">
    <location>
        <begin position="142"/>
        <end position="233"/>
    </location>
</feature>
<comment type="similarity">
    <text evidence="11 14 15">Belongs to the class I-like SAM-binding methyltransferase superfamily. C5-methyltransferase family.</text>
</comment>
<evidence type="ECO:0000313" key="20">
    <source>
        <dbReference type="EMBL" id="AHZ08393.1"/>
    </source>
</evidence>
<reference evidence="20" key="2">
    <citation type="journal article" date="2015" name="Biochem. Biophys. Res. Commun.">
        <title>DNA methyltransferases have an essential role in female fecundity in brown planthopper, Nilaparvata lugens.</title>
        <authorList>
            <person name="Zhang J."/>
            <person name="Xing Y."/>
            <person name="Li Y."/>
            <person name="Yin C."/>
            <person name="Ge C."/>
            <person name="Li F."/>
        </authorList>
    </citation>
    <scope>NUCLEOTIDE SEQUENCE</scope>
</reference>
<evidence type="ECO:0000256" key="5">
    <source>
        <dbReference type="ARBA" id="ARBA00022723"/>
    </source>
</evidence>
<dbReference type="PROSITE" id="PS51058">
    <property type="entry name" value="ZF_CXXC"/>
    <property type="match status" value="1"/>
</dbReference>
<feature type="domain" description="BAH" evidence="18">
    <location>
        <begin position="657"/>
        <end position="786"/>
    </location>
</feature>
<evidence type="ECO:0000256" key="17">
    <source>
        <dbReference type="SAM" id="MobiDB-lite"/>
    </source>
</evidence>
<dbReference type="GO" id="GO:0008270">
    <property type="term" value="F:zinc ion binding"/>
    <property type="evidence" value="ECO:0007669"/>
    <property type="project" value="UniProtKB-KW"/>
</dbReference>
<evidence type="ECO:0000256" key="9">
    <source>
        <dbReference type="ARBA" id="ARBA00023125"/>
    </source>
</evidence>